<evidence type="ECO:0000313" key="1">
    <source>
        <dbReference type="EMBL" id="MBA0833726.1"/>
    </source>
</evidence>
<proteinExistence type="predicted"/>
<organism evidence="1 2">
    <name type="scientific">Gossypium armourianum</name>
    <dbReference type="NCBI Taxonomy" id="34283"/>
    <lineage>
        <taxon>Eukaryota</taxon>
        <taxon>Viridiplantae</taxon>
        <taxon>Streptophyta</taxon>
        <taxon>Embryophyta</taxon>
        <taxon>Tracheophyta</taxon>
        <taxon>Spermatophyta</taxon>
        <taxon>Magnoliopsida</taxon>
        <taxon>eudicotyledons</taxon>
        <taxon>Gunneridae</taxon>
        <taxon>Pentapetalae</taxon>
        <taxon>rosids</taxon>
        <taxon>malvids</taxon>
        <taxon>Malvales</taxon>
        <taxon>Malvaceae</taxon>
        <taxon>Malvoideae</taxon>
        <taxon>Gossypium</taxon>
    </lineage>
</organism>
<protein>
    <submittedName>
        <fullName evidence="1">Uncharacterized protein</fullName>
    </submittedName>
</protein>
<accession>A0A7J9JH41</accession>
<reference evidence="1 2" key="1">
    <citation type="journal article" date="2019" name="Genome Biol. Evol.">
        <title>Insights into the evolution of the New World diploid cottons (Gossypium, subgenus Houzingenia) based on genome sequencing.</title>
        <authorList>
            <person name="Grover C.E."/>
            <person name="Arick M.A. 2nd"/>
            <person name="Thrash A."/>
            <person name="Conover J.L."/>
            <person name="Sanders W.S."/>
            <person name="Peterson D.G."/>
            <person name="Frelichowski J.E."/>
            <person name="Scheffler J.A."/>
            <person name="Scheffler B.E."/>
            <person name="Wendel J.F."/>
        </authorList>
    </citation>
    <scope>NUCLEOTIDE SEQUENCE [LARGE SCALE GENOMIC DNA]</scope>
    <source>
        <strain evidence="1">6</strain>
        <tissue evidence="1">Leaf</tissue>
    </source>
</reference>
<gene>
    <name evidence="1" type="ORF">Goarm_006150</name>
</gene>
<dbReference type="AlphaFoldDB" id="A0A7J9JH41"/>
<name>A0A7J9JH41_9ROSI</name>
<comment type="caution">
    <text evidence="1">The sequence shown here is derived from an EMBL/GenBank/DDBJ whole genome shotgun (WGS) entry which is preliminary data.</text>
</comment>
<dbReference type="EMBL" id="JABFAE010000008">
    <property type="protein sequence ID" value="MBA0833726.1"/>
    <property type="molecule type" value="Genomic_DNA"/>
</dbReference>
<keyword evidence="2" id="KW-1185">Reference proteome</keyword>
<evidence type="ECO:0000313" key="2">
    <source>
        <dbReference type="Proteomes" id="UP000593575"/>
    </source>
</evidence>
<dbReference type="Proteomes" id="UP000593575">
    <property type="component" value="Unassembled WGS sequence"/>
</dbReference>
<sequence>MDAVRGSNQEFFGLNNGCMYLPALWDCRCFCCQSMSL</sequence>